<keyword evidence="5 9" id="KW-1133">Transmembrane helix</keyword>
<evidence type="ECO:0000256" key="5">
    <source>
        <dbReference type="ARBA" id="ARBA00022989"/>
    </source>
</evidence>
<reference evidence="10" key="1">
    <citation type="submission" date="2019-05" db="EMBL/GenBank/DDBJ databases">
        <authorList>
            <person name="Piombo E."/>
        </authorList>
    </citation>
    <scope>NUCLEOTIDE SEQUENCE</scope>
    <source>
        <strain evidence="10">C2S</strain>
    </source>
</reference>
<evidence type="ECO:0000256" key="6">
    <source>
        <dbReference type="ARBA" id="ARBA00023136"/>
    </source>
</evidence>
<feature type="transmembrane region" description="Helical" evidence="9">
    <location>
        <begin position="472"/>
        <end position="494"/>
    </location>
</feature>
<dbReference type="InterPro" id="IPR011701">
    <property type="entry name" value="MFS"/>
</dbReference>
<dbReference type="EMBL" id="CABFJX010000391">
    <property type="protein sequence ID" value="VTT78191.1"/>
    <property type="molecule type" value="Genomic_DNA"/>
</dbReference>
<evidence type="ECO:0008006" key="12">
    <source>
        <dbReference type="Google" id="ProtNLM"/>
    </source>
</evidence>
<comment type="caution">
    <text evidence="10">The sequence shown here is derived from an EMBL/GenBank/DDBJ whole genome shotgun (WGS) entry which is preliminary data.</text>
</comment>
<feature type="transmembrane region" description="Helical" evidence="9">
    <location>
        <begin position="433"/>
        <end position="451"/>
    </location>
</feature>
<feature type="transmembrane region" description="Helical" evidence="9">
    <location>
        <begin position="406"/>
        <end position="427"/>
    </location>
</feature>
<dbReference type="PANTHER" id="PTHR23501">
    <property type="entry name" value="MAJOR FACILITATOR SUPERFAMILY"/>
    <property type="match status" value="1"/>
</dbReference>
<feature type="region of interest" description="Disordered" evidence="8">
    <location>
        <begin position="1"/>
        <end position="36"/>
    </location>
</feature>
<evidence type="ECO:0000313" key="10">
    <source>
        <dbReference type="EMBL" id="VTT78191.1"/>
    </source>
</evidence>
<evidence type="ECO:0000313" key="11">
    <source>
        <dbReference type="Proteomes" id="UP000760494"/>
    </source>
</evidence>
<evidence type="ECO:0000256" key="2">
    <source>
        <dbReference type="ARBA" id="ARBA00007520"/>
    </source>
</evidence>
<organism evidence="10 11">
    <name type="scientific">Fusarium fujikuroi</name>
    <name type="common">Bakanae and foot rot disease fungus</name>
    <name type="synonym">Gibberella fujikuroi</name>
    <dbReference type="NCBI Taxonomy" id="5127"/>
    <lineage>
        <taxon>Eukaryota</taxon>
        <taxon>Fungi</taxon>
        <taxon>Dikarya</taxon>
        <taxon>Ascomycota</taxon>
        <taxon>Pezizomycotina</taxon>
        <taxon>Sordariomycetes</taxon>
        <taxon>Hypocreomycetidae</taxon>
        <taxon>Hypocreales</taxon>
        <taxon>Nectriaceae</taxon>
        <taxon>Fusarium</taxon>
        <taxon>Fusarium fujikuroi species complex</taxon>
    </lineage>
</organism>
<dbReference type="Pfam" id="PF07690">
    <property type="entry name" value="MFS_1"/>
    <property type="match status" value="1"/>
</dbReference>
<accession>A0A9Q9UGN0</accession>
<keyword evidence="7" id="KW-0325">Glycoprotein</keyword>
<evidence type="ECO:0000256" key="3">
    <source>
        <dbReference type="ARBA" id="ARBA00022448"/>
    </source>
</evidence>
<dbReference type="GO" id="GO:0022857">
    <property type="term" value="F:transmembrane transporter activity"/>
    <property type="evidence" value="ECO:0007669"/>
    <property type="project" value="InterPro"/>
</dbReference>
<keyword evidence="6 9" id="KW-0472">Membrane</keyword>
<evidence type="ECO:0000256" key="9">
    <source>
        <dbReference type="SAM" id="Phobius"/>
    </source>
</evidence>
<dbReference type="GO" id="GO:0005886">
    <property type="term" value="C:plasma membrane"/>
    <property type="evidence" value="ECO:0007669"/>
    <property type="project" value="TreeGrafter"/>
</dbReference>
<feature type="transmembrane region" description="Helical" evidence="9">
    <location>
        <begin position="254"/>
        <end position="277"/>
    </location>
</feature>
<evidence type="ECO:0000256" key="7">
    <source>
        <dbReference type="ARBA" id="ARBA00023180"/>
    </source>
</evidence>
<feature type="transmembrane region" description="Helical" evidence="9">
    <location>
        <begin position="213"/>
        <end position="233"/>
    </location>
</feature>
<evidence type="ECO:0000256" key="8">
    <source>
        <dbReference type="SAM" id="MobiDB-lite"/>
    </source>
</evidence>
<dbReference type="InterPro" id="IPR036259">
    <property type="entry name" value="MFS_trans_sf"/>
</dbReference>
<feature type="transmembrane region" description="Helical" evidence="9">
    <location>
        <begin position="381"/>
        <end position="399"/>
    </location>
</feature>
<protein>
    <recommendedName>
        <fullName evidence="12">Major facilitator superfamily (MFS) profile domain-containing protein</fullName>
    </recommendedName>
</protein>
<evidence type="ECO:0000256" key="1">
    <source>
        <dbReference type="ARBA" id="ARBA00004141"/>
    </source>
</evidence>
<comment type="similarity">
    <text evidence="2">Belongs to the major facilitator superfamily. TCR/Tet family.</text>
</comment>
<feature type="transmembrane region" description="Helical" evidence="9">
    <location>
        <begin position="289"/>
        <end position="312"/>
    </location>
</feature>
<dbReference type="SUPFAM" id="SSF103473">
    <property type="entry name" value="MFS general substrate transporter"/>
    <property type="match status" value="1"/>
</dbReference>
<gene>
    <name evidence="10" type="ORF">C2S_10910</name>
</gene>
<keyword evidence="3" id="KW-0813">Transport</keyword>
<proteinExistence type="inferred from homology"/>
<dbReference type="PANTHER" id="PTHR23501:SF12">
    <property type="entry name" value="MAJOR FACILITATOR SUPERFAMILY (MFS) PROFILE DOMAIN-CONTAINING PROTEIN-RELATED"/>
    <property type="match status" value="1"/>
</dbReference>
<evidence type="ECO:0000256" key="4">
    <source>
        <dbReference type="ARBA" id="ARBA00022692"/>
    </source>
</evidence>
<sequence length="639" mass="70574">MTETAILHHHADTQEKCSQRERNRERQANRRSRVARKMETNENTIVVLKWGLREIARAVRLGDYIHVQTILRSLEPSLTVSDFGSVPPSLQWTDSFPDTLSSWGLSTSLLNVTDFNLPPPSYTNFPSMGQEQEPLYHMTSNFDAWAPTTSRILDIFDIRHVYLKFSAISYFSMYASDNQGPLLYGILSSLWAVGLVIGGPVGSALAEKVTWRWAFYINLPFLGFAFVCGVIFLPHRRSHFDLPLRHRIAKFAGLNVILQTSTTVATIVLFAIAATFSGPVWSWSSVPCYTTWAVFAAAFVLCGALHCTRFIATIKDRLNTTFKSVPDRRVIPIELMARRNILPLWIVSGCAGATYAITLYYLPLFYAFSKGHGALQQTIRMLLFIFTFIVTVLIVGVFLSKIKQYGVIYVVGGATTMASGTALAIALDSDMSDNKVMGLTALIGVGLGFQFQHGNAISNKINKTLRDRVDSAALLNMSLMGGISTALIMAGAIYENRGMALLPSSLEAFHYDDKTIREVLAGVSPTVGEGAETNITAYGADATTQAISSLLYIISSSGAICLFCGTLILWDMKVKRGYCGNAVAAVERHLVRELSRIDSLPAVFTKPYSKVKERRKTRKTGYPIISYPLPSYSNPLPQA</sequence>
<feature type="compositionally biased region" description="Basic and acidic residues" evidence="8">
    <location>
        <begin position="9"/>
        <end position="28"/>
    </location>
</feature>
<dbReference type="Proteomes" id="UP000760494">
    <property type="component" value="Unassembled WGS sequence"/>
</dbReference>
<feature type="transmembrane region" description="Helical" evidence="9">
    <location>
        <begin position="182"/>
        <end position="201"/>
    </location>
</feature>
<name>A0A9Q9UGN0_FUSFU</name>
<keyword evidence="4 9" id="KW-0812">Transmembrane</keyword>
<feature type="transmembrane region" description="Helical" evidence="9">
    <location>
        <begin position="341"/>
        <end position="361"/>
    </location>
</feature>
<dbReference type="AlphaFoldDB" id="A0A9Q9UGN0"/>
<comment type="subcellular location">
    <subcellularLocation>
        <location evidence="1">Membrane</location>
        <topology evidence="1">Multi-pass membrane protein</topology>
    </subcellularLocation>
</comment>
<feature type="transmembrane region" description="Helical" evidence="9">
    <location>
        <begin position="550"/>
        <end position="570"/>
    </location>
</feature>
<dbReference type="Gene3D" id="1.20.1250.20">
    <property type="entry name" value="MFS general substrate transporter like domains"/>
    <property type="match status" value="2"/>
</dbReference>